<dbReference type="EMBL" id="JACHJF010000010">
    <property type="protein sequence ID" value="MBB5119974.1"/>
    <property type="molecule type" value="Genomic_DNA"/>
</dbReference>
<organism evidence="3 4">
    <name type="scientific">Streptomyces eurocidicus</name>
    <name type="common">Streptoverticillium eurocidicus</name>
    <dbReference type="NCBI Taxonomy" id="66423"/>
    <lineage>
        <taxon>Bacteria</taxon>
        <taxon>Bacillati</taxon>
        <taxon>Actinomycetota</taxon>
        <taxon>Actinomycetes</taxon>
        <taxon>Kitasatosporales</taxon>
        <taxon>Streptomycetaceae</taxon>
        <taxon>Streptomyces</taxon>
    </lineage>
</organism>
<dbReference type="SUPFAM" id="SSF53850">
    <property type="entry name" value="Periplasmic binding protein-like II"/>
    <property type="match status" value="1"/>
</dbReference>
<evidence type="ECO:0000313" key="3">
    <source>
        <dbReference type="EMBL" id="MBB5119974.1"/>
    </source>
</evidence>
<feature type="transmembrane region" description="Helical" evidence="2">
    <location>
        <begin position="236"/>
        <end position="255"/>
    </location>
</feature>
<dbReference type="RefSeq" id="WP_107503492.1">
    <property type="nucleotide sequence ID" value="NZ_JACHJF010000010.1"/>
</dbReference>
<accession>A0A7W8F3E8</accession>
<feature type="transmembrane region" description="Helical" evidence="2">
    <location>
        <begin position="334"/>
        <end position="352"/>
    </location>
</feature>
<evidence type="ECO:0000256" key="2">
    <source>
        <dbReference type="SAM" id="Phobius"/>
    </source>
</evidence>
<name>A0A7W8F3E8_STREU</name>
<dbReference type="InterPro" id="IPR006059">
    <property type="entry name" value="SBP"/>
</dbReference>
<keyword evidence="2" id="KW-0472">Membrane</keyword>
<sequence length="762" mass="82237">MNTDPPSTRPYLIRRLAALLTATALAFGTLLAAYYGVGGNAAAVTDRTAPAIVQVEAAREALQRSYTAAKASLTDKDTAKAEGVGETYQAELNAARQQLEKAALSTVADDAGRDTLRTATGQVSSYDFLVQQAARSSGSAGSATDAGNGTLRNAYLHYAENTLLRKDGSGIVPRLEQVQRSQRQRLADETSFDGLLWLLWTVAFLLSGALTWLLVDTQRTLRRRFRRRFSPPLAGATALTVLVLPLTVLAVQIQAGLAGAAGRLREIGVPDQALGDVRHGLSGAHWRAAATGWIPLATAVLAALVVVGLLPRIEEYRFAKGRLAPGARGRPRQVAVALLVLWLVLFGALGIGDRPGPQGKVTVLASWSGDEEERFKAVLERFREKTHIEVTYQGTTSLRDVLLSRVNSGTAPDIAILPSLGEAAEYIHEGKLRPLGSALRKTIGSYAPYEPLWTARPGGPVFAIPVKVSLKSIVWHDKARTGDLAALAAQGGQWCAGMGGDATSGWPGTDWVEDILLQRSGKDAYTAWTRGELPWASEKVREAWRLFGRRLGAGPAEKALGQEYTWGPFPKPPAKGESAPPACALQHQGSFIRTTYRKGAPAAFTPSRELLPGADRTTTAREVSADFATLFRENRAARQLMEFLTTDEAQRAWAKPLPGPGGEDPPPPGEDPMRPFFLTFREDLPKGSVNARVDEELHARAPLCLDASDVMPPRLRSAFQYGVLDYLSSPDEATLTRVLTYLDAVRDGMARTPHAEPPRVCN</sequence>
<protein>
    <submittedName>
        <fullName evidence="3">ABC-type glycerol-3-phosphate transport system substrate-binding protein</fullName>
    </submittedName>
</protein>
<dbReference type="Proteomes" id="UP000528608">
    <property type="component" value="Unassembled WGS sequence"/>
</dbReference>
<gene>
    <name evidence="3" type="ORF">FHS36_003412</name>
</gene>
<evidence type="ECO:0000256" key="1">
    <source>
        <dbReference type="SAM" id="MobiDB-lite"/>
    </source>
</evidence>
<dbReference type="AlphaFoldDB" id="A0A7W8F3E8"/>
<feature type="transmembrane region" description="Helical" evidence="2">
    <location>
        <begin position="293"/>
        <end position="313"/>
    </location>
</feature>
<reference evidence="3 4" key="1">
    <citation type="submission" date="2020-08" db="EMBL/GenBank/DDBJ databases">
        <title>Genomic Encyclopedia of Type Strains, Phase III (KMG-III): the genomes of soil and plant-associated and newly described type strains.</title>
        <authorList>
            <person name="Whitman W."/>
        </authorList>
    </citation>
    <scope>NUCLEOTIDE SEQUENCE [LARGE SCALE GENOMIC DNA]</scope>
    <source>
        <strain evidence="3 4">CECT 3259</strain>
    </source>
</reference>
<proteinExistence type="predicted"/>
<dbReference type="Gene3D" id="3.40.190.10">
    <property type="entry name" value="Periplasmic binding protein-like II"/>
    <property type="match status" value="3"/>
</dbReference>
<feature type="compositionally biased region" description="Pro residues" evidence="1">
    <location>
        <begin position="657"/>
        <end position="670"/>
    </location>
</feature>
<evidence type="ECO:0000313" key="4">
    <source>
        <dbReference type="Proteomes" id="UP000528608"/>
    </source>
</evidence>
<feature type="region of interest" description="Disordered" evidence="1">
    <location>
        <begin position="653"/>
        <end position="672"/>
    </location>
</feature>
<keyword evidence="2" id="KW-1133">Transmembrane helix</keyword>
<feature type="transmembrane region" description="Helical" evidence="2">
    <location>
        <begin position="194"/>
        <end position="215"/>
    </location>
</feature>
<keyword evidence="2" id="KW-0812">Transmembrane</keyword>
<dbReference type="OrthoDB" id="8663148at2"/>
<comment type="caution">
    <text evidence="3">The sequence shown here is derived from an EMBL/GenBank/DDBJ whole genome shotgun (WGS) entry which is preliminary data.</text>
</comment>
<dbReference type="Pfam" id="PF01547">
    <property type="entry name" value="SBP_bac_1"/>
    <property type="match status" value="1"/>
</dbReference>